<dbReference type="InterPro" id="IPR050900">
    <property type="entry name" value="Transposase_IS3/IS150/IS904"/>
</dbReference>
<dbReference type="InterPro" id="IPR009057">
    <property type="entry name" value="Homeodomain-like_sf"/>
</dbReference>
<dbReference type="GO" id="GO:0006313">
    <property type="term" value="P:DNA transposition"/>
    <property type="evidence" value="ECO:0007669"/>
    <property type="project" value="InterPro"/>
</dbReference>
<accession>A0A7W7N849</accession>
<dbReference type="PANTHER" id="PTHR46889">
    <property type="entry name" value="TRANSPOSASE INSF FOR INSERTION SEQUENCE IS3B-RELATED"/>
    <property type="match status" value="1"/>
</dbReference>
<dbReference type="GO" id="GO:0004803">
    <property type="term" value="F:transposase activity"/>
    <property type="evidence" value="ECO:0007669"/>
    <property type="project" value="InterPro"/>
</dbReference>
<proteinExistence type="predicted"/>
<dbReference type="Pfam" id="PF13276">
    <property type="entry name" value="HTH_21"/>
    <property type="match status" value="1"/>
</dbReference>
<evidence type="ECO:0000313" key="3">
    <source>
        <dbReference type="Proteomes" id="UP000561681"/>
    </source>
</evidence>
<dbReference type="RefSeq" id="WP_184161172.1">
    <property type="nucleotide sequence ID" value="NZ_JACHLD010000002.1"/>
</dbReference>
<dbReference type="EMBL" id="JACHLD010000002">
    <property type="protein sequence ID" value="MBB4802051.1"/>
    <property type="molecule type" value="Genomic_DNA"/>
</dbReference>
<reference evidence="2 3" key="1">
    <citation type="submission" date="2020-08" db="EMBL/GenBank/DDBJ databases">
        <title>Functional genomics of gut bacteria from endangered species of beetles.</title>
        <authorList>
            <person name="Carlos-Shanley C."/>
        </authorList>
    </citation>
    <scope>NUCLEOTIDE SEQUENCE [LARGE SCALE GENOMIC DNA]</scope>
    <source>
        <strain evidence="2 3">S00142</strain>
    </source>
</reference>
<keyword evidence="3" id="KW-1185">Reference proteome</keyword>
<feature type="domain" description="HTH-like" evidence="1">
    <location>
        <begin position="160"/>
        <end position="209"/>
    </location>
</feature>
<evidence type="ECO:0000313" key="2">
    <source>
        <dbReference type="EMBL" id="MBB4802051.1"/>
    </source>
</evidence>
<dbReference type="GO" id="GO:0003677">
    <property type="term" value="F:DNA binding"/>
    <property type="evidence" value="ECO:0007669"/>
    <property type="project" value="InterPro"/>
</dbReference>
<dbReference type="InterPro" id="IPR025948">
    <property type="entry name" value="HTH-like_dom"/>
</dbReference>
<gene>
    <name evidence="2" type="ORF">HNP37_002112</name>
</gene>
<comment type="caution">
    <text evidence="2">The sequence shown here is derived from an EMBL/GenBank/DDBJ whole genome shotgun (WGS) entry which is preliminary data.</text>
</comment>
<dbReference type="Proteomes" id="UP000561681">
    <property type="component" value="Unassembled WGS sequence"/>
</dbReference>
<name>A0A7W7N849_9FLAO</name>
<evidence type="ECO:0000259" key="1">
    <source>
        <dbReference type="Pfam" id="PF13276"/>
    </source>
</evidence>
<dbReference type="AlphaFoldDB" id="A0A7W7N849"/>
<organism evidence="2 3">
    <name type="scientific">Flavobacterium nitrogenifigens</name>
    <dbReference type="NCBI Taxonomy" id="1617283"/>
    <lineage>
        <taxon>Bacteria</taxon>
        <taxon>Pseudomonadati</taxon>
        <taxon>Bacteroidota</taxon>
        <taxon>Flavobacteriia</taxon>
        <taxon>Flavobacteriales</taxon>
        <taxon>Flavobacteriaceae</taxon>
        <taxon>Flavobacterium</taxon>
    </lineage>
</organism>
<dbReference type="SUPFAM" id="SSF46689">
    <property type="entry name" value="Homeodomain-like"/>
    <property type="match status" value="1"/>
</dbReference>
<protein>
    <submittedName>
        <fullName evidence="2">Transposase-like protein</fullName>
    </submittedName>
</protein>
<sequence length="209" mass="24682">MKAYKKAIMHTLLSMKLARKRYDTAFIEKAVLLSFENDNLAKLDKELGLYRGALSSWRERYQFIDLRGVSGTIELKKLTQEEKKIRRIQKRIERSDLKFQILKNAAPYIRNGNSSIFHYIDMNSKEHPILLICEVLGVDRKSYYNWKNRRVPETNKRKILIQQKIASIFFDAERRYGSERIKVVLQKAGYEISATTIKKYMKELGLQAR</sequence>